<evidence type="ECO:0000313" key="3">
    <source>
        <dbReference type="Proteomes" id="UP001149074"/>
    </source>
</evidence>
<protein>
    <submittedName>
        <fullName evidence="2">Uncharacterized protein</fullName>
    </submittedName>
</protein>
<reference evidence="2" key="1">
    <citation type="submission" date="2022-11" db="EMBL/GenBank/DDBJ databases">
        <authorList>
            <person name="Petersen C."/>
        </authorList>
    </citation>
    <scope>NUCLEOTIDE SEQUENCE</scope>
    <source>
        <strain evidence="2">IBT 30761</strain>
    </source>
</reference>
<keyword evidence="3" id="KW-1185">Reference proteome</keyword>
<feature type="region of interest" description="Disordered" evidence="1">
    <location>
        <begin position="51"/>
        <end position="106"/>
    </location>
</feature>
<evidence type="ECO:0000313" key="2">
    <source>
        <dbReference type="EMBL" id="KAJ5103263.1"/>
    </source>
</evidence>
<gene>
    <name evidence="2" type="ORF">N7532_003792</name>
</gene>
<organism evidence="2 3">
    <name type="scientific">Penicillium argentinense</name>
    <dbReference type="NCBI Taxonomy" id="1131581"/>
    <lineage>
        <taxon>Eukaryota</taxon>
        <taxon>Fungi</taxon>
        <taxon>Dikarya</taxon>
        <taxon>Ascomycota</taxon>
        <taxon>Pezizomycotina</taxon>
        <taxon>Eurotiomycetes</taxon>
        <taxon>Eurotiomycetidae</taxon>
        <taxon>Eurotiales</taxon>
        <taxon>Aspergillaceae</taxon>
        <taxon>Penicillium</taxon>
    </lineage>
</organism>
<dbReference type="EMBL" id="JAPQKI010000004">
    <property type="protein sequence ID" value="KAJ5103263.1"/>
    <property type="molecule type" value="Genomic_DNA"/>
</dbReference>
<comment type="caution">
    <text evidence="2">The sequence shown here is derived from an EMBL/GenBank/DDBJ whole genome shotgun (WGS) entry which is preliminary data.</text>
</comment>
<accession>A0A9W9FNA1</accession>
<name>A0A9W9FNA1_9EURO</name>
<dbReference type="RefSeq" id="XP_056476643.1">
    <property type="nucleotide sequence ID" value="XM_056616286.1"/>
</dbReference>
<evidence type="ECO:0000256" key="1">
    <source>
        <dbReference type="SAM" id="MobiDB-lite"/>
    </source>
</evidence>
<dbReference type="AlphaFoldDB" id="A0A9W9FNA1"/>
<dbReference type="Proteomes" id="UP001149074">
    <property type="component" value="Unassembled WGS sequence"/>
</dbReference>
<feature type="compositionally biased region" description="Polar residues" evidence="1">
    <location>
        <begin position="88"/>
        <end position="106"/>
    </location>
</feature>
<reference evidence="2" key="2">
    <citation type="journal article" date="2023" name="IMA Fungus">
        <title>Comparative genomic study of the Penicillium genus elucidates a diverse pangenome and 15 lateral gene transfer events.</title>
        <authorList>
            <person name="Petersen C."/>
            <person name="Sorensen T."/>
            <person name="Nielsen M.R."/>
            <person name="Sondergaard T.E."/>
            <person name="Sorensen J.L."/>
            <person name="Fitzpatrick D.A."/>
            <person name="Frisvad J.C."/>
            <person name="Nielsen K.L."/>
        </authorList>
    </citation>
    <scope>NUCLEOTIDE SEQUENCE</scope>
    <source>
        <strain evidence="2">IBT 30761</strain>
    </source>
</reference>
<proteinExistence type="predicted"/>
<sequence length="204" mass="22014">MGTELAVTLTEAHRRTQVHPGTAQRMETGMRGVKPREPDEAKLVTELRMATGARGEGKAARSGRAGRTVGRMRRMRRHHWQAGADGGSSRSSQVDPSETGNGVRHAQSSRATGLCECWDADPYFLDLRAGGTLGENWAVYCDTVRYVLTSRFSLNVTPGVESSSLLTVAAPRGPSECDSRQRSSSLNYPDDAVAGAEIAVSAYF</sequence>
<feature type="compositionally biased region" description="Basic residues" evidence="1">
    <location>
        <begin position="70"/>
        <end position="80"/>
    </location>
</feature>
<dbReference type="GeneID" id="81355265"/>